<dbReference type="EMBL" id="QMFY01000001">
    <property type="protein sequence ID" value="RAW03182.1"/>
    <property type="molecule type" value="Genomic_DNA"/>
</dbReference>
<dbReference type="Gene3D" id="3.40.1010.10">
    <property type="entry name" value="Cobalt-precorrin-4 Transmethylase, Domain 1"/>
    <property type="match status" value="1"/>
</dbReference>
<dbReference type="InterPro" id="IPR035996">
    <property type="entry name" value="4pyrrol_Methylase_sf"/>
</dbReference>
<dbReference type="InterPro" id="IPR008189">
    <property type="entry name" value="rRNA_ssu_MeTfrase_I"/>
</dbReference>
<dbReference type="CDD" id="cd11649">
    <property type="entry name" value="RsmI_like"/>
    <property type="match status" value="1"/>
</dbReference>
<dbReference type="SUPFAM" id="SSF53790">
    <property type="entry name" value="Tetrapyrrole methylase"/>
    <property type="match status" value="1"/>
</dbReference>
<dbReference type="PANTHER" id="PTHR46111">
    <property type="entry name" value="RIBOSOMAL RNA SMALL SUBUNIT METHYLTRANSFERASE I"/>
    <property type="match status" value="1"/>
</dbReference>
<gene>
    <name evidence="1" type="ORF">DQQ10_03580</name>
</gene>
<organism evidence="1 2">
    <name type="scientific">Pseudochryseolinea flava</name>
    <dbReference type="NCBI Taxonomy" id="2059302"/>
    <lineage>
        <taxon>Bacteria</taxon>
        <taxon>Pseudomonadati</taxon>
        <taxon>Bacteroidota</taxon>
        <taxon>Cytophagia</taxon>
        <taxon>Cytophagales</taxon>
        <taxon>Fulvivirgaceae</taxon>
        <taxon>Pseudochryseolinea</taxon>
    </lineage>
</organism>
<name>A0A364YAL4_9BACT</name>
<dbReference type="InterPro" id="IPR014777">
    <property type="entry name" value="4pyrrole_Mease_sub1"/>
</dbReference>
<dbReference type="Proteomes" id="UP000251889">
    <property type="component" value="Unassembled WGS sequence"/>
</dbReference>
<keyword evidence="1" id="KW-0808">Transferase</keyword>
<dbReference type="PANTHER" id="PTHR46111:SF2">
    <property type="entry name" value="SAM-DEPENDENT METHYLTRANSFERASE"/>
    <property type="match status" value="1"/>
</dbReference>
<dbReference type="AlphaFoldDB" id="A0A364YAL4"/>
<dbReference type="OrthoDB" id="7061662at2"/>
<sequence>MNKGILYLIPNLIAPDTHDQALPPDMKRTLATLKDFLAEDVRSARRFLSSLKIYESIEALNFQILDKETRFETMGALLDPLLKGNSMGVLSESGCPGIADPGALAARWAHENGVKVIPLVGPSSILLALMASGLNGQRFAFHGYLPIDAKDAAQAIKTLEKESRSRDQTQIFIETPYRNNTVFSNLIKSLQDQTRLCVAADVTGKGELIISLPVKKWKTINITFPKTPAVFLFLAS</sequence>
<keyword evidence="1" id="KW-0489">Methyltransferase</keyword>
<evidence type="ECO:0000313" key="2">
    <source>
        <dbReference type="Proteomes" id="UP000251889"/>
    </source>
</evidence>
<dbReference type="GO" id="GO:0032259">
    <property type="term" value="P:methylation"/>
    <property type="evidence" value="ECO:0007669"/>
    <property type="project" value="UniProtKB-KW"/>
</dbReference>
<dbReference type="Gene3D" id="3.30.950.10">
    <property type="entry name" value="Methyltransferase, Cobalt-precorrin-4 Transmethylase, Domain 2"/>
    <property type="match status" value="1"/>
</dbReference>
<accession>A0A364YAL4</accession>
<proteinExistence type="predicted"/>
<dbReference type="PIRSF" id="PIRSF005917">
    <property type="entry name" value="MTase_YraL"/>
    <property type="match status" value="1"/>
</dbReference>
<dbReference type="GO" id="GO:0008168">
    <property type="term" value="F:methyltransferase activity"/>
    <property type="evidence" value="ECO:0007669"/>
    <property type="project" value="UniProtKB-KW"/>
</dbReference>
<reference evidence="1 2" key="1">
    <citation type="submission" date="2018-06" db="EMBL/GenBank/DDBJ databases">
        <title>Chryseolinea flavus sp. nov., a member of the phylum Bacteroidetes isolated from soil.</title>
        <authorList>
            <person name="Li Y."/>
            <person name="Wang J."/>
        </authorList>
    </citation>
    <scope>NUCLEOTIDE SEQUENCE [LARGE SCALE GENOMIC DNA]</scope>
    <source>
        <strain evidence="1 2">SDU1-6</strain>
    </source>
</reference>
<dbReference type="RefSeq" id="WP_112745397.1">
    <property type="nucleotide sequence ID" value="NZ_QMFY01000001.1"/>
</dbReference>
<protein>
    <submittedName>
        <fullName evidence="1">SAM-dependent methyltransferase</fullName>
    </submittedName>
</protein>
<dbReference type="InterPro" id="IPR014776">
    <property type="entry name" value="4pyrrole_Mease_sub2"/>
</dbReference>
<comment type="caution">
    <text evidence="1">The sequence shown here is derived from an EMBL/GenBank/DDBJ whole genome shotgun (WGS) entry which is preliminary data.</text>
</comment>
<keyword evidence="2" id="KW-1185">Reference proteome</keyword>
<evidence type="ECO:0000313" key="1">
    <source>
        <dbReference type="EMBL" id="RAW03182.1"/>
    </source>
</evidence>